<keyword evidence="4 6" id="KW-1133">Transmembrane helix</keyword>
<dbReference type="CDD" id="cd07731">
    <property type="entry name" value="ComA-like_MBL-fold"/>
    <property type="match status" value="1"/>
</dbReference>
<dbReference type="EMBL" id="AZER01000016">
    <property type="protein sequence ID" value="KRL26957.1"/>
    <property type="molecule type" value="Genomic_DNA"/>
</dbReference>
<feature type="transmembrane region" description="Helical" evidence="6">
    <location>
        <begin position="206"/>
        <end position="228"/>
    </location>
</feature>
<name>A0A0R1P2Z4_9LACO</name>
<dbReference type="PANTHER" id="PTHR30619">
    <property type="entry name" value="DNA INTERNALIZATION/COMPETENCE PROTEIN COMEC/REC2"/>
    <property type="match status" value="1"/>
</dbReference>
<organism evidence="8 9">
    <name type="scientific">Limosilactobacillus frumenti DSM 13145</name>
    <dbReference type="NCBI Taxonomy" id="1423746"/>
    <lineage>
        <taxon>Bacteria</taxon>
        <taxon>Bacillati</taxon>
        <taxon>Bacillota</taxon>
        <taxon>Bacilli</taxon>
        <taxon>Lactobacillales</taxon>
        <taxon>Lactobacillaceae</taxon>
        <taxon>Limosilactobacillus</taxon>
    </lineage>
</organism>
<evidence type="ECO:0000313" key="8">
    <source>
        <dbReference type="EMBL" id="KRL26957.1"/>
    </source>
</evidence>
<keyword evidence="9" id="KW-1185">Reference proteome</keyword>
<evidence type="ECO:0000256" key="2">
    <source>
        <dbReference type="ARBA" id="ARBA00022475"/>
    </source>
</evidence>
<accession>A0A0R1P2Z4</accession>
<reference evidence="8 9" key="1">
    <citation type="journal article" date="2015" name="Genome Announc.">
        <title>Expanding the biotechnology potential of lactobacilli through comparative genomics of 213 strains and associated genera.</title>
        <authorList>
            <person name="Sun Z."/>
            <person name="Harris H.M."/>
            <person name="McCann A."/>
            <person name="Guo C."/>
            <person name="Argimon S."/>
            <person name="Zhang W."/>
            <person name="Yang X."/>
            <person name="Jeffery I.B."/>
            <person name="Cooney J.C."/>
            <person name="Kagawa T.F."/>
            <person name="Liu W."/>
            <person name="Song Y."/>
            <person name="Salvetti E."/>
            <person name="Wrobel A."/>
            <person name="Rasinkangas P."/>
            <person name="Parkhill J."/>
            <person name="Rea M.C."/>
            <person name="O'Sullivan O."/>
            <person name="Ritari J."/>
            <person name="Douillard F.P."/>
            <person name="Paul Ross R."/>
            <person name="Yang R."/>
            <person name="Briner A.E."/>
            <person name="Felis G.E."/>
            <person name="de Vos W.M."/>
            <person name="Barrangou R."/>
            <person name="Klaenhammer T.R."/>
            <person name="Caufield P.W."/>
            <person name="Cui Y."/>
            <person name="Zhang H."/>
            <person name="O'Toole P.W."/>
        </authorList>
    </citation>
    <scope>NUCLEOTIDE SEQUENCE [LARGE SCALE GENOMIC DNA]</scope>
    <source>
        <strain evidence="8 9">DSM 13145</strain>
    </source>
</reference>
<dbReference type="SMART" id="SM00849">
    <property type="entry name" value="Lactamase_B"/>
    <property type="match status" value="1"/>
</dbReference>
<dbReference type="RefSeq" id="WP_057750263.1">
    <property type="nucleotide sequence ID" value="NZ_AZER01000016.1"/>
</dbReference>
<dbReference type="Pfam" id="PF03772">
    <property type="entry name" value="Competence"/>
    <property type="match status" value="1"/>
</dbReference>
<sequence length="731" mass="82768">MLGSLWFFVRILLLDKRNLTMISLLLGMVITGYSWGLKNHLYRQQVTQTTEVRQHVVTIPGDQFHINGNRLTFVGRDNSMHQTVAGMAYLRDRYQVQQLQHSTMDMQITVDGQLQPLMPPTNTNQHDFRPRSYSQGISNQLLVKRIDNIRLVELSRLDVHYYRLLASRYFEHLPSPLSNYCAQLILGETVQQRDHDFQESVRRLGIIHLFCISGLHVSALVAGISLILTYCRITRETSEWLLIVLLPFYAIIGGQSVGLVRAVLMTEAHLIGRKYYQLSALDTWAVSLIGGVFINPWIFLGLGGQLSYLLSLGLQVFPKEWGNFRQSLTLNLLSLPSIVSFLYEVHWLTFITSFVMIPLFTYFVFPAVIISAITYRLLPGLASITNNLLLGIQRVLVTVSACPGMITFGKPPLIVAIGLLLVTCLTIDHHWHFSYFALGMTYLIVFIMIHYQPLGEVAFVDIGQGDSIIIRTPFNRRVSLIDTGGKLQFSKATWARPIDASNMAERTSVNYLKSKGIQRIDTIYLSHHDADHIGYLASFIKNFKVNEVVVPSGMEKQRVVHQSIEVVSKPPIVKPVVANQSFPTGLTCLHPFTVGKGNNEDSLVLWGHFGKLRFIFSGDLDQQGEQAVLHRYPCLRADVVKLGHHGSKTSSNKKYLAALHPQIGIVSAGRHNRYGHPNQETLSTLQQLRIRKLSTQQYGMIRYRFCGPYSYWTTTLKGDELSWTLKPSKSN</sequence>
<gene>
    <name evidence="8" type="ORF">FD27_GL000703</name>
</gene>
<dbReference type="GO" id="GO:0030420">
    <property type="term" value="P:establishment of competence for transformation"/>
    <property type="evidence" value="ECO:0007669"/>
    <property type="project" value="InterPro"/>
</dbReference>
<keyword evidence="2" id="KW-1003">Cell membrane</keyword>
<dbReference type="InterPro" id="IPR001279">
    <property type="entry name" value="Metallo-B-lactamas"/>
</dbReference>
<dbReference type="STRING" id="1423746.FD27_GL000703"/>
<dbReference type="InterPro" id="IPR004797">
    <property type="entry name" value="Competence_ComEC/Rec2"/>
</dbReference>
<evidence type="ECO:0000256" key="1">
    <source>
        <dbReference type="ARBA" id="ARBA00004651"/>
    </source>
</evidence>
<keyword evidence="3 6" id="KW-0812">Transmembrane</keyword>
<feature type="transmembrane region" description="Helical" evidence="6">
    <location>
        <begin position="350"/>
        <end position="375"/>
    </location>
</feature>
<dbReference type="AlphaFoldDB" id="A0A0R1P2Z4"/>
<comment type="subcellular location">
    <subcellularLocation>
        <location evidence="1">Cell membrane</location>
        <topology evidence="1">Multi-pass membrane protein</topology>
    </subcellularLocation>
</comment>
<feature type="transmembrane region" description="Helical" evidence="6">
    <location>
        <begin position="433"/>
        <end position="451"/>
    </location>
</feature>
<dbReference type="PATRIC" id="fig|1423746.3.peg.711"/>
<dbReference type="OrthoDB" id="9761531at2"/>
<feature type="domain" description="Metallo-beta-lactamase" evidence="7">
    <location>
        <begin position="464"/>
        <end position="670"/>
    </location>
</feature>
<feature type="transmembrane region" description="Helical" evidence="6">
    <location>
        <begin position="395"/>
        <end position="421"/>
    </location>
</feature>
<evidence type="ECO:0000256" key="4">
    <source>
        <dbReference type="ARBA" id="ARBA00022989"/>
    </source>
</evidence>
<evidence type="ECO:0000256" key="6">
    <source>
        <dbReference type="SAM" id="Phobius"/>
    </source>
</evidence>
<feature type="transmembrane region" description="Helical" evidence="6">
    <location>
        <begin position="240"/>
        <end position="264"/>
    </location>
</feature>
<comment type="caution">
    <text evidence="8">The sequence shown here is derived from an EMBL/GenBank/DDBJ whole genome shotgun (WGS) entry which is preliminary data.</text>
</comment>
<dbReference type="InterPro" id="IPR036866">
    <property type="entry name" value="RibonucZ/Hydroxyglut_hydro"/>
</dbReference>
<dbReference type="SUPFAM" id="SSF56281">
    <property type="entry name" value="Metallo-hydrolase/oxidoreductase"/>
    <property type="match status" value="1"/>
</dbReference>
<dbReference type="GO" id="GO:0005886">
    <property type="term" value="C:plasma membrane"/>
    <property type="evidence" value="ECO:0007669"/>
    <property type="project" value="UniProtKB-SubCell"/>
</dbReference>
<evidence type="ECO:0000256" key="3">
    <source>
        <dbReference type="ARBA" id="ARBA00022692"/>
    </source>
</evidence>
<keyword evidence="5 6" id="KW-0472">Membrane</keyword>
<feature type="transmembrane region" description="Helical" evidence="6">
    <location>
        <begin position="284"/>
        <end position="304"/>
    </location>
</feature>
<evidence type="ECO:0000259" key="7">
    <source>
        <dbReference type="SMART" id="SM00849"/>
    </source>
</evidence>
<feature type="transmembrane region" description="Helical" evidence="6">
    <location>
        <begin position="324"/>
        <end position="343"/>
    </location>
</feature>
<proteinExistence type="predicted"/>
<feature type="transmembrane region" description="Helical" evidence="6">
    <location>
        <begin position="20"/>
        <end position="37"/>
    </location>
</feature>
<dbReference type="NCBIfam" id="TIGR00361">
    <property type="entry name" value="ComEC_Rec2"/>
    <property type="match status" value="1"/>
</dbReference>
<dbReference type="Gene3D" id="3.60.15.10">
    <property type="entry name" value="Ribonuclease Z/Hydroxyacylglutathione hydrolase-like"/>
    <property type="match status" value="1"/>
</dbReference>
<dbReference type="InterPro" id="IPR004477">
    <property type="entry name" value="ComEC_N"/>
</dbReference>
<dbReference type="Proteomes" id="UP000051445">
    <property type="component" value="Unassembled WGS sequence"/>
</dbReference>
<dbReference type="Pfam" id="PF00753">
    <property type="entry name" value="Lactamase_B"/>
    <property type="match status" value="1"/>
</dbReference>
<protein>
    <submittedName>
        <fullName evidence="8">Competence protein EC</fullName>
    </submittedName>
</protein>
<dbReference type="NCBIfam" id="TIGR00360">
    <property type="entry name" value="ComEC_N-term"/>
    <property type="match status" value="1"/>
</dbReference>
<dbReference type="PANTHER" id="PTHR30619:SF1">
    <property type="entry name" value="RECOMBINATION PROTEIN 2"/>
    <property type="match status" value="1"/>
</dbReference>
<dbReference type="InterPro" id="IPR035681">
    <property type="entry name" value="ComA-like_MBL"/>
</dbReference>
<dbReference type="InterPro" id="IPR052159">
    <property type="entry name" value="Competence_DNA_uptake"/>
</dbReference>
<evidence type="ECO:0000256" key="5">
    <source>
        <dbReference type="ARBA" id="ARBA00023136"/>
    </source>
</evidence>
<evidence type="ECO:0000313" key="9">
    <source>
        <dbReference type="Proteomes" id="UP000051445"/>
    </source>
</evidence>